<gene>
    <name evidence="2" type="ORF">Pan54_28140</name>
</gene>
<evidence type="ECO:0000256" key="1">
    <source>
        <dbReference type="SAM" id="Phobius"/>
    </source>
</evidence>
<keyword evidence="1" id="KW-0812">Transmembrane</keyword>
<feature type="transmembrane region" description="Helical" evidence="1">
    <location>
        <begin position="21"/>
        <end position="41"/>
    </location>
</feature>
<sequence length="88" mass="9933">MTISQLIKLFSRKLSSSRFDVQVGQIVCWVFAIFVMLIGITKVSRMGLSEAQLIFGILLVVVLTLQMIILGMILPMVDYVCQKQKENP</sequence>
<name>A0A5C5XIV3_9PLAN</name>
<evidence type="ECO:0000313" key="2">
    <source>
        <dbReference type="EMBL" id="TWT62075.1"/>
    </source>
</evidence>
<comment type="caution">
    <text evidence="2">The sequence shown here is derived from an EMBL/GenBank/DDBJ whole genome shotgun (WGS) entry which is preliminary data.</text>
</comment>
<dbReference type="OrthoDB" id="10010210at2"/>
<proteinExistence type="predicted"/>
<dbReference type="Proteomes" id="UP000316095">
    <property type="component" value="Unassembled WGS sequence"/>
</dbReference>
<dbReference type="EMBL" id="SJPG01000001">
    <property type="protein sequence ID" value="TWT62075.1"/>
    <property type="molecule type" value="Genomic_DNA"/>
</dbReference>
<reference evidence="2 3" key="1">
    <citation type="submission" date="2019-02" db="EMBL/GenBank/DDBJ databases">
        <title>Deep-cultivation of Planctomycetes and their phenomic and genomic characterization uncovers novel biology.</title>
        <authorList>
            <person name="Wiegand S."/>
            <person name="Jogler M."/>
            <person name="Boedeker C."/>
            <person name="Pinto D."/>
            <person name="Vollmers J."/>
            <person name="Rivas-Marin E."/>
            <person name="Kohn T."/>
            <person name="Peeters S.H."/>
            <person name="Heuer A."/>
            <person name="Rast P."/>
            <person name="Oberbeckmann S."/>
            <person name="Bunk B."/>
            <person name="Jeske O."/>
            <person name="Meyerdierks A."/>
            <person name="Storesund J.E."/>
            <person name="Kallscheuer N."/>
            <person name="Luecker S."/>
            <person name="Lage O.M."/>
            <person name="Pohl T."/>
            <person name="Merkel B.J."/>
            <person name="Hornburger P."/>
            <person name="Mueller R.-W."/>
            <person name="Bruemmer F."/>
            <person name="Labrenz M."/>
            <person name="Spormann A.M."/>
            <person name="Op Den Camp H."/>
            <person name="Overmann J."/>
            <person name="Amann R."/>
            <person name="Jetten M.S.M."/>
            <person name="Mascher T."/>
            <person name="Medema M.H."/>
            <person name="Devos D.P."/>
            <person name="Kaster A.-K."/>
            <person name="Ovreas L."/>
            <person name="Rohde M."/>
            <person name="Galperin M.Y."/>
            <person name="Jogler C."/>
        </authorList>
    </citation>
    <scope>NUCLEOTIDE SEQUENCE [LARGE SCALE GENOMIC DNA]</scope>
    <source>
        <strain evidence="2 3">Pan54</strain>
    </source>
</reference>
<keyword evidence="3" id="KW-1185">Reference proteome</keyword>
<keyword evidence="1" id="KW-0472">Membrane</keyword>
<dbReference type="RefSeq" id="WP_146503974.1">
    <property type="nucleotide sequence ID" value="NZ_SJPG01000001.1"/>
</dbReference>
<accession>A0A5C5XIV3</accession>
<feature type="transmembrane region" description="Helical" evidence="1">
    <location>
        <begin position="53"/>
        <end position="77"/>
    </location>
</feature>
<evidence type="ECO:0000313" key="3">
    <source>
        <dbReference type="Proteomes" id="UP000316095"/>
    </source>
</evidence>
<protein>
    <submittedName>
        <fullName evidence="2">Uncharacterized protein</fullName>
    </submittedName>
</protein>
<keyword evidence="1" id="KW-1133">Transmembrane helix</keyword>
<dbReference type="AlphaFoldDB" id="A0A5C5XIV3"/>
<organism evidence="2 3">
    <name type="scientific">Rubinisphaera italica</name>
    <dbReference type="NCBI Taxonomy" id="2527969"/>
    <lineage>
        <taxon>Bacteria</taxon>
        <taxon>Pseudomonadati</taxon>
        <taxon>Planctomycetota</taxon>
        <taxon>Planctomycetia</taxon>
        <taxon>Planctomycetales</taxon>
        <taxon>Planctomycetaceae</taxon>
        <taxon>Rubinisphaera</taxon>
    </lineage>
</organism>